<gene>
    <name evidence="1" type="ORF">DMN91_001563</name>
</gene>
<name>A0A3L8DY91_OOCBI</name>
<dbReference type="AlphaFoldDB" id="A0A3L8DY91"/>
<dbReference type="OrthoDB" id="7700848at2759"/>
<proteinExistence type="predicted"/>
<reference evidence="1 2" key="1">
    <citation type="journal article" date="2018" name="Genome Res.">
        <title>The genomic architecture and molecular evolution of ant odorant receptors.</title>
        <authorList>
            <person name="McKenzie S.K."/>
            <person name="Kronauer D.J.C."/>
        </authorList>
    </citation>
    <scope>NUCLEOTIDE SEQUENCE [LARGE SCALE GENOMIC DNA]</scope>
    <source>
        <strain evidence="1">Clonal line C1</strain>
    </source>
</reference>
<evidence type="ECO:0000313" key="2">
    <source>
        <dbReference type="Proteomes" id="UP000279307"/>
    </source>
</evidence>
<evidence type="ECO:0008006" key="3">
    <source>
        <dbReference type="Google" id="ProtNLM"/>
    </source>
</evidence>
<protein>
    <recommendedName>
        <fullName evidence="3">Reverse transcriptase domain-containing protein</fullName>
    </recommendedName>
</protein>
<sequence length="431" mass="48729">MASIHKKLFHSADSLPIRGQNQNHFYHSRAMELGLLISYFVVSSEMCPRVRRVCLVHAREARLEVLAEGAVSPLGVPPVVFVAMFVVRLGLPRVWLTRTIRMARRRDMMRPGGSVLEYANDTFVIGRAMDLEATLSRVNVQVAAILYRIRKLGLEIATDKTEAVLFYGRRKPSFDPVIRIDRTYVRMQPSMKYLGVMLDSRLSFLVHFRYAQGKVCKVTRALGRLMPNLRGPSEHKRLLYANVLESAVLYGAPIWSSALDVLREGPISKEAATEIRNEESLLMRRQWSLHLNRADAVGSRIRDVIAPHMEEWMSRRHGGLHFHLVQLLTGHGCFSTFLHRIGKLEDVGCRHCDGGADSAEHTLQECDAWEAGRRELIAIIGADLTLSAVVGAILRNREAWSAFSRFAARVMRIKEDAERARQAADDPLQAM</sequence>
<accession>A0A3L8DY91</accession>
<evidence type="ECO:0000313" key="1">
    <source>
        <dbReference type="EMBL" id="RLU25407.1"/>
    </source>
</evidence>
<dbReference type="Proteomes" id="UP000279307">
    <property type="component" value="Chromosome 2"/>
</dbReference>
<comment type="caution">
    <text evidence="1">The sequence shown here is derived from an EMBL/GenBank/DDBJ whole genome shotgun (WGS) entry which is preliminary data.</text>
</comment>
<dbReference type="EMBL" id="QOIP01000002">
    <property type="protein sequence ID" value="RLU25407.1"/>
    <property type="molecule type" value="Genomic_DNA"/>
</dbReference>
<organism evidence="1 2">
    <name type="scientific">Ooceraea biroi</name>
    <name type="common">Clonal raider ant</name>
    <name type="synonym">Cerapachys biroi</name>
    <dbReference type="NCBI Taxonomy" id="2015173"/>
    <lineage>
        <taxon>Eukaryota</taxon>
        <taxon>Metazoa</taxon>
        <taxon>Ecdysozoa</taxon>
        <taxon>Arthropoda</taxon>
        <taxon>Hexapoda</taxon>
        <taxon>Insecta</taxon>
        <taxon>Pterygota</taxon>
        <taxon>Neoptera</taxon>
        <taxon>Endopterygota</taxon>
        <taxon>Hymenoptera</taxon>
        <taxon>Apocrita</taxon>
        <taxon>Aculeata</taxon>
        <taxon>Formicoidea</taxon>
        <taxon>Formicidae</taxon>
        <taxon>Dorylinae</taxon>
        <taxon>Ooceraea</taxon>
    </lineage>
</organism>